<organism evidence="4 5">
    <name type="scientific">Mucilaginibacter gossypii</name>
    <dbReference type="NCBI Taxonomy" id="551996"/>
    <lineage>
        <taxon>Bacteria</taxon>
        <taxon>Pseudomonadati</taxon>
        <taxon>Bacteroidota</taxon>
        <taxon>Sphingobacteriia</taxon>
        <taxon>Sphingobacteriales</taxon>
        <taxon>Sphingobacteriaceae</taxon>
        <taxon>Mucilaginibacter</taxon>
    </lineage>
</organism>
<dbReference type="RefSeq" id="WP_091166976.1">
    <property type="nucleotide sequence ID" value="NZ_FNCG01000005.1"/>
</dbReference>
<comment type="similarity">
    <text evidence="1 3">Belongs to the enoyl-CoA hydratase/isomerase family.</text>
</comment>
<sequence>MEFQNLLIANKGRVQQITINRESKLNALNKDTLAELHSAFTEAFQNPEVGGIIITGAGPKAFVAGADISEFAALNIEGGAQLSRTGHSAVFDLIANGSKPVIAAVNGFALGGGLELAMACHIRIASDNAKMGLPEVTLGLIPGYGGTQRLTQLVGKGKAMEMILTADMITAGDALQYGLVTHVVNPEELLTKAEEILNKILSRAPLALAAAIRSINAAYTDGINGYETEITEFGKCFGTKDFKEGVAAFMEKRKAEFKGE</sequence>
<dbReference type="Gene3D" id="3.90.226.10">
    <property type="entry name" value="2-enoyl-CoA Hydratase, Chain A, domain 1"/>
    <property type="match status" value="1"/>
</dbReference>
<dbReference type="GO" id="GO:0016836">
    <property type="term" value="F:hydro-lyase activity"/>
    <property type="evidence" value="ECO:0007669"/>
    <property type="project" value="UniProtKB-ARBA"/>
</dbReference>
<dbReference type="InterPro" id="IPR014748">
    <property type="entry name" value="Enoyl-CoA_hydra_C"/>
</dbReference>
<proteinExistence type="inferred from homology"/>
<dbReference type="InterPro" id="IPR018376">
    <property type="entry name" value="Enoyl-CoA_hyd/isom_CS"/>
</dbReference>
<keyword evidence="5" id="KW-1185">Reference proteome</keyword>
<dbReference type="Proteomes" id="UP000199705">
    <property type="component" value="Unassembled WGS sequence"/>
</dbReference>
<dbReference type="Pfam" id="PF00378">
    <property type="entry name" value="ECH_1"/>
    <property type="match status" value="1"/>
</dbReference>
<dbReference type="SUPFAM" id="SSF52096">
    <property type="entry name" value="ClpP/crotonase"/>
    <property type="match status" value="1"/>
</dbReference>
<name>A0A1G7XB41_9SPHI</name>
<protein>
    <submittedName>
        <fullName evidence="4">Enoyl-CoA hydratase</fullName>
    </submittedName>
</protein>
<evidence type="ECO:0000313" key="4">
    <source>
        <dbReference type="EMBL" id="SDG81341.1"/>
    </source>
</evidence>
<accession>A0A1G7XB41</accession>
<evidence type="ECO:0000313" key="5">
    <source>
        <dbReference type="Proteomes" id="UP000199705"/>
    </source>
</evidence>
<dbReference type="Gene3D" id="1.10.12.10">
    <property type="entry name" value="Lyase 2-enoyl-coa Hydratase, Chain A, domain 2"/>
    <property type="match status" value="1"/>
</dbReference>
<dbReference type="InterPro" id="IPR029045">
    <property type="entry name" value="ClpP/crotonase-like_dom_sf"/>
</dbReference>
<dbReference type="PROSITE" id="PS00166">
    <property type="entry name" value="ENOYL_COA_HYDRATASE"/>
    <property type="match status" value="1"/>
</dbReference>
<evidence type="ECO:0000256" key="2">
    <source>
        <dbReference type="ARBA" id="ARBA00023239"/>
    </source>
</evidence>
<dbReference type="InterPro" id="IPR001753">
    <property type="entry name" value="Enoyl-CoA_hydra/iso"/>
</dbReference>
<dbReference type="EMBL" id="FNCG01000005">
    <property type="protein sequence ID" value="SDG81341.1"/>
    <property type="molecule type" value="Genomic_DNA"/>
</dbReference>
<dbReference type="CDD" id="cd06558">
    <property type="entry name" value="crotonase-like"/>
    <property type="match status" value="1"/>
</dbReference>
<dbReference type="FunFam" id="1.10.12.10:FF:000001">
    <property type="entry name" value="Probable enoyl-CoA hydratase, mitochondrial"/>
    <property type="match status" value="1"/>
</dbReference>
<evidence type="ECO:0000256" key="1">
    <source>
        <dbReference type="ARBA" id="ARBA00005254"/>
    </source>
</evidence>
<dbReference type="PANTHER" id="PTHR11941">
    <property type="entry name" value="ENOYL-COA HYDRATASE-RELATED"/>
    <property type="match status" value="1"/>
</dbReference>
<dbReference type="STRING" id="551996.SAMN05192573_1052"/>
<evidence type="ECO:0000256" key="3">
    <source>
        <dbReference type="RuleBase" id="RU003707"/>
    </source>
</evidence>
<reference evidence="5" key="1">
    <citation type="submission" date="2016-10" db="EMBL/GenBank/DDBJ databases">
        <authorList>
            <person name="Varghese N."/>
            <person name="Submissions S."/>
        </authorList>
    </citation>
    <scope>NUCLEOTIDE SEQUENCE [LARGE SCALE GENOMIC DNA]</scope>
    <source>
        <strain evidence="5">Gh-67</strain>
    </source>
</reference>
<keyword evidence="2" id="KW-0456">Lyase</keyword>
<dbReference type="FunFam" id="3.90.226.10:FF:000009">
    <property type="entry name" value="Carnitinyl-CoA dehydratase"/>
    <property type="match status" value="1"/>
</dbReference>
<dbReference type="AlphaFoldDB" id="A0A1G7XB41"/>
<dbReference type="GO" id="GO:0006635">
    <property type="term" value="P:fatty acid beta-oxidation"/>
    <property type="evidence" value="ECO:0007669"/>
    <property type="project" value="TreeGrafter"/>
</dbReference>
<gene>
    <name evidence="4" type="ORF">SAMN05192573_1052</name>
</gene>
<dbReference type="PANTHER" id="PTHR11941:SF54">
    <property type="entry name" value="ENOYL-COA HYDRATASE, MITOCHONDRIAL"/>
    <property type="match status" value="1"/>
</dbReference>